<evidence type="ECO:0000313" key="2">
    <source>
        <dbReference type="Proteomes" id="UP000249070"/>
    </source>
</evidence>
<name>A0AB73TMJ8_ENTFC</name>
<sequence>MIHVEQGLTDIQVVPTALVDSEWKFIKDLTIYLEENERIFEGKELYLIRNFSRKGIGFFEESGFYPDFIMWYFNGSQEYIIFIEPHGMLRENLDGNKVQLYKEIKKVENEISLSEGTRPVLESFILSPTPFATLNNPINNPSNYSKGDLNRQHVIFMEDENYIEQLFESLI</sequence>
<dbReference type="Proteomes" id="UP000249070">
    <property type="component" value="Unassembled WGS sequence"/>
</dbReference>
<protein>
    <submittedName>
        <fullName evidence="1">Uncharacterized protein</fullName>
    </submittedName>
</protein>
<dbReference type="AlphaFoldDB" id="A0AB73TMJ8"/>
<reference evidence="1 2" key="1">
    <citation type="submission" date="2018-05" db="EMBL/GenBank/DDBJ databases">
        <title>Vancomycin-resistant Enterococcus faecium strain from Chelyabinsk, Russia.</title>
        <authorList>
            <person name="Gostev V."/>
            <person name="Goncharov A."/>
            <person name="Kolodzhieva V."/>
            <person name="Suvorov A."/>
            <person name="Sidorenko S."/>
            <person name="Zueva L."/>
        </authorList>
    </citation>
    <scope>NUCLEOTIDE SEQUENCE [LARGE SCALE GENOMIC DNA]</scope>
    <source>
        <strain evidence="1 2">20</strain>
    </source>
</reference>
<proteinExistence type="predicted"/>
<dbReference type="EMBL" id="QHGU01000134">
    <property type="protein sequence ID" value="PZM53088.1"/>
    <property type="molecule type" value="Genomic_DNA"/>
</dbReference>
<comment type="caution">
    <text evidence="1">The sequence shown here is derived from an EMBL/GenBank/DDBJ whole genome shotgun (WGS) entry which is preliminary data.</text>
</comment>
<evidence type="ECO:0000313" key="1">
    <source>
        <dbReference type="EMBL" id="PZM53088.1"/>
    </source>
</evidence>
<accession>A0AB73TMJ8</accession>
<dbReference type="RefSeq" id="WP_070828461.1">
    <property type="nucleotide sequence ID" value="NZ_CP025392.1"/>
</dbReference>
<organism evidence="1 2">
    <name type="scientific">Enterococcus faecium</name>
    <name type="common">Streptococcus faecium</name>
    <dbReference type="NCBI Taxonomy" id="1352"/>
    <lineage>
        <taxon>Bacteria</taxon>
        <taxon>Bacillati</taxon>
        <taxon>Bacillota</taxon>
        <taxon>Bacilli</taxon>
        <taxon>Lactobacillales</taxon>
        <taxon>Enterococcaceae</taxon>
        <taxon>Enterococcus</taxon>
    </lineage>
</organism>
<gene>
    <name evidence="1" type="ORF">DKP91_14515</name>
</gene>